<sequence>MCFFVSMWGVCGCRSLFNFFSTIPDSTCHSLDRCCQTLSRAVLLCKF</sequence>
<dbReference type="AlphaFoldDB" id="A0A0E9T780"/>
<proteinExistence type="predicted"/>
<dbReference type="EMBL" id="GBXM01059048">
    <property type="protein sequence ID" value="JAH49529.1"/>
    <property type="molecule type" value="Transcribed_RNA"/>
</dbReference>
<accession>A0A0E9T780</accession>
<protein>
    <submittedName>
        <fullName evidence="1">Uncharacterized protein</fullName>
    </submittedName>
</protein>
<reference evidence="1" key="2">
    <citation type="journal article" date="2015" name="Fish Shellfish Immunol.">
        <title>Early steps in the European eel (Anguilla anguilla)-Vibrio vulnificus interaction in the gills: Role of the RtxA13 toxin.</title>
        <authorList>
            <person name="Callol A."/>
            <person name="Pajuelo D."/>
            <person name="Ebbesson L."/>
            <person name="Teles M."/>
            <person name="MacKenzie S."/>
            <person name="Amaro C."/>
        </authorList>
    </citation>
    <scope>NUCLEOTIDE SEQUENCE</scope>
</reference>
<organism evidence="1">
    <name type="scientific">Anguilla anguilla</name>
    <name type="common">European freshwater eel</name>
    <name type="synonym">Muraena anguilla</name>
    <dbReference type="NCBI Taxonomy" id="7936"/>
    <lineage>
        <taxon>Eukaryota</taxon>
        <taxon>Metazoa</taxon>
        <taxon>Chordata</taxon>
        <taxon>Craniata</taxon>
        <taxon>Vertebrata</taxon>
        <taxon>Euteleostomi</taxon>
        <taxon>Actinopterygii</taxon>
        <taxon>Neopterygii</taxon>
        <taxon>Teleostei</taxon>
        <taxon>Anguilliformes</taxon>
        <taxon>Anguillidae</taxon>
        <taxon>Anguilla</taxon>
    </lineage>
</organism>
<evidence type="ECO:0000313" key="1">
    <source>
        <dbReference type="EMBL" id="JAH49529.1"/>
    </source>
</evidence>
<reference evidence="1" key="1">
    <citation type="submission" date="2014-11" db="EMBL/GenBank/DDBJ databases">
        <authorList>
            <person name="Amaro Gonzalez C."/>
        </authorList>
    </citation>
    <scope>NUCLEOTIDE SEQUENCE</scope>
</reference>
<name>A0A0E9T780_ANGAN</name>